<keyword evidence="1" id="KW-0175">Coiled coil</keyword>
<keyword evidence="2" id="KW-0732">Signal</keyword>
<proteinExistence type="predicted"/>
<evidence type="ECO:0000313" key="3">
    <source>
        <dbReference type="EMBL" id="OGC05550.1"/>
    </source>
</evidence>
<organism evidence="3 4">
    <name type="scientific">candidate division WOR-1 bacterium RIFCSPLOWO2_02_FULL_46_20</name>
    <dbReference type="NCBI Taxonomy" id="1802567"/>
    <lineage>
        <taxon>Bacteria</taxon>
        <taxon>Bacillati</taxon>
        <taxon>Saganbacteria</taxon>
    </lineage>
</organism>
<comment type="caution">
    <text evidence="3">The sequence shown here is derived from an EMBL/GenBank/DDBJ whole genome shotgun (WGS) entry which is preliminary data.</text>
</comment>
<protein>
    <recommendedName>
        <fullName evidence="5">Outer membrane protein beta-barrel domain-containing protein</fullName>
    </recommendedName>
</protein>
<accession>A0A1F4RBM3</accession>
<evidence type="ECO:0008006" key="5">
    <source>
        <dbReference type="Google" id="ProtNLM"/>
    </source>
</evidence>
<gene>
    <name evidence="3" type="ORF">A3H38_06185</name>
</gene>
<dbReference type="AlphaFoldDB" id="A0A1F4RBM3"/>
<evidence type="ECO:0000256" key="1">
    <source>
        <dbReference type="SAM" id="Coils"/>
    </source>
</evidence>
<dbReference type="EMBL" id="METP01000040">
    <property type="protein sequence ID" value="OGC05550.1"/>
    <property type="molecule type" value="Genomic_DNA"/>
</dbReference>
<name>A0A1F4RBM3_UNCSA</name>
<sequence length="280" mass="30645">MKHNFIVTICSFLLLGSIYSPSLAQPKELSPLEQRIKERVSALSSEQKSQAIKGLSDRLQRIKQKFLEAPAGEQKDILQDELDRIAKELEFLKLADKKPEIIESLKKPASLPPPLTKMVPSEEVDPIFGATLERMARKQNKHKIGFSVGFVAGIPAAMADLRFFEPFDILSTNARTGVAYAQGTDSAGTGRTHLLLIVDGIYRLSTQPAPGLRAYTGLGFNYNAATSDRKTGAIGGQLFYGVEGGRPEKGQTIFEIGYGAIRTGFSPDYVGITALFGYKF</sequence>
<evidence type="ECO:0000313" key="4">
    <source>
        <dbReference type="Proteomes" id="UP000176938"/>
    </source>
</evidence>
<evidence type="ECO:0000256" key="2">
    <source>
        <dbReference type="SAM" id="SignalP"/>
    </source>
</evidence>
<dbReference type="Proteomes" id="UP000176938">
    <property type="component" value="Unassembled WGS sequence"/>
</dbReference>
<feature type="signal peptide" evidence="2">
    <location>
        <begin position="1"/>
        <end position="24"/>
    </location>
</feature>
<feature type="chain" id="PRO_5009514162" description="Outer membrane protein beta-barrel domain-containing protein" evidence="2">
    <location>
        <begin position="25"/>
        <end position="280"/>
    </location>
</feature>
<reference evidence="3 4" key="1">
    <citation type="journal article" date="2016" name="Nat. Commun.">
        <title>Thousands of microbial genomes shed light on interconnected biogeochemical processes in an aquifer system.</title>
        <authorList>
            <person name="Anantharaman K."/>
            <person name="Brown C.T."/>
            <person name="Hug L.A."/>
            <person name="Sharon I."/>
            <person name="Castelle C.J."/>
            <person name="Probst A.J."/>
            <person name="Thomas B.C."/>
            <person name="Singh A."/>
            <person name="Wilkins M.J."/>
            <person name="Karaoz U."/>
            <person name="Brodie E.L."/>
            <person name="Williams K.H."/>
            <person name="Hubbard S.S."/>
            <person name="Banfield J.F."/>
        </authorList>
    </citation>
    <scope>NUCLEOTIDE SEQUENCE [LARGE SCALE GENOMIC DNA]</scope>
</reference>
<feature type="coiled-coil region" evidence="1">
    <location>
        <begin position="45"/>
        <end position="95"/>
    </location>
</feature>